<dbReference type="InterPro" id="IPR008969">
    <property type="entry name" value="CarboxyPept-like_regulatory"/>
</dbReference>
<dbReference type="Pfam" id="PF13620">
    <property type="entry name" value="CarboxypepD_reg"/>
    <property type="match status" value="1"/>
</dbReference>
<comment type="caution">
    <text evidence="2">The sequence shown here is derived from an EMBL/GenBank/DDBJ whole genome shotgun (WGS) entry which is preliminary data.</text>
</comment>
<dbReference type="InterPro" id="IPR025351">
    <property type="entry name" value="Pvc16_N"/>
</dbReference>
<reference evidence="2 3" key="1">
    <citation type="submission" date="2018-06" db="EMBL/GenBank/DDBJ databases">
        <title>Comparative genomics of Brasilonema spp. strains.</title>
        <authorList>
            <person name="Alvarenga D.O."/>
            <person name="Fiore M.F."/>
            <person name="Varani A.M."/>
        </authorList>
    </citation>
    <scope>NUCLEOTIDE SEQUENCE [LARGE SCALE GENOMIC DNA]</scope>
    <source>
        <strain evidence="2 3">SPC951</strain>
    </source>
</reference>
<dbReference type="Pfam" id="PF14065">
    <property type="entry name" value="Pvc16_N"/>
    <property type="match status" value="1"/>
</dbReference>
<evidence type="ECO:0000313" key="2">
    <source>
        <dbReference type="EMBL" id="NMG18243.1"/>
    </source>
</evidence>
<protein>
    <recommendedName>
        <fullName evidence="1">Pvc16 N-terminal domain-containing protein</fullName>
    </recommendedName>
</protein>
<evidence type="ECO:0000313" key="3">
    <source>
        <dbReference type="Proteomes" id="UP000718564"/>
    </source>
</evidence>
<organism evidence="2 3">
    <name type="scientific">Brasilonema bromeliae SPC951</name>
    <dbReference type="NCBI Taxonomy" id="385972"/>
    <lineage>
        <taxon>Bacteria</taxon>
        <taxon>Bacillati</taxon>
        <taxon>Cyanobacteriota</taxon>
        <taxon>Cyanophyceae</taxon>
        <taxon>Nostocales</taxon>
        <taxon>Scytonemataceae</taxon>
        <taxon>Brasilonema</taxon>
        <taxon>Bromeliae group (in: Brasilonema)</taxon>
    </lineage>
</organism>
<dbReference type="Gene3D" id="2.60.40.1120">
    <property type="entry name" value="Carboxypeptidase-like, regulatory domain"/>
    <property type="match status" value="1"/>
</dbReference>
<feature type="domain" description="Pvc16 N-terminal" evidence="1">
    <location>
        <begin position="9"/>
        <end position="177"/>
    </location>
</feature>
<dbReference type="SUPFAM" id="SSF49464">
    <property type="entry name" value="Carboxypeptidase regulatory domain-like"/>
    <property type="match status" value="1"/>
</dbReference>
<dbReference type="RefSeq" id="WP_169153537.1">
    <property type="nucleotide sequence ID" value="NZ_CAWPJE010000271.1"/>
</dbReference>
<accession>A0ABX1P2J8</accession>
<evidence type="ECO:0000259" key="1">
    <source>
        <dbReference type="Pfam" id="PF14065"/>
    </source>
</evidence>
<gene>
    <name evidence="2" type="ORF">DP116_01775</name>
</gene>
<proteinExistence type="predicted"/>
<name>A0ABX1P2J8_9CYAN</name>
<sequence length="300" mass="33367">MIIYILQTLAGIIAGGTSLSSTEQIEFSHPSNRKEEGGGPILNLYVYDIRESKQIQHSGRQVERKLTEAKQVESQRKQVTQSASLNWSPTWFDVSMLLTAWDRTALGEHYLLSQALGVLLRHRALKEEFLVPELRGYGNLNLTVAVEPQIEAGSLWSALTIALRPALYLMVTVPVVPQVSPVYLVWQRTIGVDNNFQPELELENASVHRNGSIESFTKRVVVAGIIKNAVTNLPMKEAKVEVIGTKESTTTNKEGLFYFEELRNGNYVLQINSPGYLPLQVNALVDGSSCTFKEISLNPA</sequence>
<dbReference type="EMBL" id="QMEB01000007">
    <property type="protein sequence ID" value="NMG18243.1"/>
    <property type="molecule type" value="Genomic_DNA"/>
</dbReference>
<keyword evidence="3" id="KW-1185">Reference proteome</keyword>
<dbReference type="Proteomes" id="UP000718564">
    <property type="component" value="Unassembled WGS sequence"/>
</dbReference>